<dbReference type="InterPro" id="IPR018201">
    <property type="entry name" value="Ketoacyl_synth_AS"/>
</dbReference>
<dbReference type="SUPFAM" id="SSF52151">
    <property type="entry name" value="FabD/lysophospholipase-like"/>
    <property type="match status" value="1"/>
</dbReference>
<comment type="pathway">
    <text evidence="1">Secondary metabolite biosynthesis.</text>
</comment>
<dbReference type="Gene3D" id="3.30.70.3290">
    <property type="match status" value="1"/>
</dbReference>
<dbReference type="Gene3D" id="1.10.1200.10">
    <property type="entry name" value="ACP-like"/>
    <property type="match status" value="1"/>
</dbReference>
<dbReference type="SUPFAM" id="SSF53901">
    <property type="entry name" value="Thiolase-like"/>
    <property type="match status" value="1"/>
</dbReference>
<dbReference type="PROSITE" id="PS52019">
    <property type="entry name" value="PKS_MFAS_DH"/>
    <property type="match status" value="1"/>
</dbReference>
<dbReference type="PROSITE" id="PS50075">
    <property type="entry name" value="CARRIER"/>
    <property type="match status" value="1"/>
</dbReference>
<dbReference type="GO" id="GO:0004312">
    <property type="term" value="F:fatty acid synthase activity"/>
    <property type="evidence" value="ECO:0007669"/>
    <property type="project" value="TreeGrafter"/>
</dbReference>
<evidence type="ECO:0000256" key="4">
    <source>
        <dbReference type="ARBA" id="ARBA00022603"/>
    </source>
</evidence>
<dbReference type="SUPFAM" id="SSF55048">
    <property type="entry name" value="Probable ACP-binding domain of malonyl-CoA ACP transacylase"/>
    <property type="match status" value="1"/>
</dbReference>
<dbReference type="InterPro" id="IPR049551">
    <property type="entry name" value="PKS_DH_C"/>
</dbReference>
<evidence type="ECO:0000259" key="11">
    <source>
        <dbReference type="PROSITE" id="PS52019"/>
    </source>
</evidence>
<keyword evidence="6" id="KW-0511">Multifunctional enzyme</keyword>
<evidence type="ECO:0000256" key="8">
    <source>
        <dbReference type="SAM" id="MobiDB-lite"/>
    </source>
</evidence>
<feature type="domain" description="Ketosynthase family 3 (KS3)" evidence="10">
    <location>
        <begin position="382"/>
        <end position="805"/>
    </location>
</feature>
<dbReference type="SMART" id="SM00825">
    <property type="entry name" value="PKS_KS"/>
    <property type="match status" value="1"/>
</dbReference>
<sequence length="2216" mass="240952">MALLPSLVVFGPQSKKPRDQALGKIRSFIRQDAALRPVVDAVSDLPKLWPFFSANDPRVLELDPGLEGLQALSDWIATGETSLLSNSTSGIVALPLLAIVQIAQYFQLLRKHSINHEDLIRATANGAGFQGFCTGFLMAVIASGSLSEEDLAHKFCNAVRLAVGIGIYSDLGVVGESNEQTTLVVRLKVRSQAQEIVDYCPSVRIAAVIDMQTITVISPASALTSLKAYITLHGLTTLPVHLSGKVHNPDNTDLAAKLRSLCLQNPLLMLENASCIQTKVRSNASGRLMPEGSATDQVIDTILTSTCQWHDIMTTAAQELMHTGRGSHTIAVFGLADCVPLTTFHDAGLEIIKIVGEELAEIPTLAPLPAETAKYPTRAPSVEAIAVVGMACRAPDADNVEELWDIISSGRSTMVEVPKTRIDIHGGYRVSQDTKWIEGRRFYGNFVSDIDAFDHAFFSVSSREALALDPQQRLLLETAFQAVESSGYLRKHHREDGDNVGVYIGASFIDYEEQSSSHPPSAYTSTGTIRAFLCGRLSYFFGWSGPSEVIDTACSSSLVAVNRACKSLQAGECSMAIAGGVNLMTTATEFLNLGKAGFLSPTGQCKPFGQAADGYCRGEGAGVVVLKRLTQAQMNGDKILAVIPGIATNQGGLSASITVPHSPSQVALYKEILRQAGMQPSQISYIEAHGTGTQAGDPLEIDSIRQVFGSSQRSSTVEIGSIKANIGHLETAAGVISLIKGILMLNKNILPPLANFGVLNPKIADLAKDRMAIPTSAKAWESHSRTMCVNSYGAAGSNAALVLCQAPENTKQSTSQCAKDTLFPLIIGAQSKQGVQRYAEILKGFLGIREKRWAMGDIALSLERRHRKQRFFWTSTSSTKEALMRSLDLSEEDIAETPTESKKVVLAFSGQSRRNIGCDKSLFDSCHIFRSIVHRCDSEIVRLGFPSILPSLFDANPVSDVIVLQSGTFALQYACAKSWMECGLKVDAVVGHSFGELTAMAVSGVLSLEDALRFVTSRAVLMKKHWGAGCGSMVAIHANVRDVTRMVDSVSLDEGPVDIACYNSQASQVVSGSEAAIARVLASISSDTKYQRLDVSYGFHSRLCDSLLEELMVVARSLTFRRPEILLESCTKEGIDAISPPRLVQQTREPVFFLSAIQRLEAKLGHCVWLEAGAGSSITQMVKRATSSPADHHFQALTLRAGLDGTSQLSEVTIQLWRQGLSPTHWTFHSPHKNSLEQMWLPPYQFERTRHWLPYVDRAMEISKNQTVIDSTRLGSQTTRIPVELVTPGDSEDKFMINTACQYYQALVSGHAVLRHPLCPASMYMECATMAAQSSSGSMQGKSLWFKDLTIDAPLGIDAGRAAILVLEKQSKEQDWTFSVTSSPKNDQRSKTTSHGKGRLGFKQPGTDKGAQTHHYERLMKDRIYSIRAASGTETLKSHRIYGMFSRIVNYGTILKGITSITLAGREVVAEVEVPLSVSDQASSARSICDTATLDNFIQVAGLMLNTSDDCDAEEAFLAVGVKDMFVSAGSNLADSRSWTIYASYTLIDDSRACADVAVLSKDQTLAVTINGIQFAKLSFKRLQKLLESANKGHDVDTVKPKVEIVPSQTPMASSGSEPVSTSGEPAHIDGQLEDLLASILEISDGVIPADVAMGELGLDSLAAAELADTLQSEFKLESDLSDLPEMTYGNLRRLLGADPDRKPLTPGSTNSTTSYDNGGHGSGNAFSPDRYSSSSLAPDTQPTGKDARSEANDPVSILSRSSLSFHSFASERSFSDYWNVVSPRQDNLMLAYIAEAFKILAVDLWAMKTDEDVPSIQILPKHHQLLQRLWEILERLRIVTFRDKAVVRTAKVISSTPAATILHELESAFPAYAGEFKLMSLTGCRLAECLTGKADAARILFASAQSQQILGEYYTHSPQLACSTDVLVEFLSQIISSEGNGRGISILEIGGGFGGTTTAFVKLLGAIDRHISYTFTDISPKLVKAAKFKFSMHSWIDFQTLNLEEDPLPSLQGKYDIILGTNVVHATSDVVKTCSRIKSLLRDEGIMALSEVTRKIDWYDIVFGLLEGWWCFKDGRDYPLQPAEYWLQCLEHAGFNGRAVSGGSSTEARTQTVVLGCKTSRPLRSINYQHPEPSVDNNPERPTQQVPSPSDHSVDRRNIVAKNAREFEVSTVPYKTVGALSILADIYYPQSREMINAKPIGKPATTLQTRVRESP</sequence>
<feature type="region of interest" description="Disordered" evidence="8">
    <location>
        <begin position="1376"/>
        <end position="1413"/>
    </location>
</feature>
<dbReference type="GO" id="GO:0044550">
    <property type="term" value="P:secondary metabolite biosynthetic process"/>
    <property type="evidence" value="ECO:0007669"/>
    <property type="project" value="TreeGrafter"/>
</dbReference>
<proteinExistence type="predicted"/>
<dbReference type="Pfam" id="PF18558">
    <property type="entry name" value="HTH_51"/>
    <property type="match status" value="1"/>
</dbReference>
<dbReference type="Pfam" id="PF14765">
    <property type="entry name" value="PS-DH"/>
    <property type="match status" value="1"/>
</dbReference>
<evidence type="ECO:0000259" key="10">
    <source>
        <dbReference type="PROSITE" id="PS52004"/>
    </source>
</evidence>
<dbReference type="EMBL" id="JACCJB010000005">
    <property type="protein sequence ID" value="KAF6226991.1"/>
    <property type="molecule type" value="Genomic_DNA"/>
</dbReference>
<dbReference type="Gene3D" id="3.10.129.110">
    <property type="entry name" value="Polyketide synthase dehydratase"/>
    <property type="match status" value="1"/>
</dbReference>
<dbReference type="InterPro" id="IPR014043">
    <property type="entry name" value="Acyl_transferase_dom"/>
</dbReference>
<feature type="domain" description="Carrier" evidence="9">
    <location>
        <begin position="1627"/>
        <end position="1703"/>
    </location>
</feature>
<evidence type="ECO:0000256" key="7">
    <source>
        <dbReference type="PROSITE-ProRule" id="PRU01363"/>
    </source>
</evidence>
<feature type="region of interest" description="Disordered" evidence="8">
    <location>
        <begin position="1696"/>
        <end position="1754"/>
    </location>
</feature>
<feature type="compositionally biased region" description="Polar residues" evidence="8">
    <location>
        <begin position="1376"/>
        <end position="1391"/>
    </location>
</feature>
<gene>
    <name evidence="12" type="ORF">HO133_008432</name>
</gene>
<dbReference type="InterPro" id="IPR006162">
    <property type="entry name" value="Ppantetheine_attach_site"/>
</dbReference>
<reference evidence="12 13" key="1">
    <citation type="journal article" date="2020" name="Genomics">
        <title>Complete, high-quality genomes from long-read metagenomic sequencing of two wolf lichen thalli reveals enigmatic genome architecture.</title>
        <authorList>
            <person name="McKenzie S.K."/>
            <person name="Walston R.F."/>
            <person name="Allen J.L."/>
        </authorList>
    </citation>
    <scope>NUCLEOTIDE SEQUENCE [LARGE SCALE GENOMIC DNA]</scope>
    <source>
        <strain evidence="12">WasteWater1</strain>
    </source>
</reference>
<feature type="region of interest" description="C-terminal hotdog fold" evidence="7">
    <location>
        <begin position="1432"/>
        <end position="1584"/>
    </location>
</feature>
<accession>A0A8H6CPK4</accession>
<dbReference type="PANTHER" id="PTHR43775">
    <property type="entry name" value="FATTY ACID SYNTHASE"/>
    <property type="match status" value="1"/>
</dbReference>
<dbReference type="RefSeq" id="XP_037155299.1">
    <property type="nucleotide sequence ID" value="XM_037299298.1"/>
</dbReference>
<dbReference type="GO" id="GO:0006633">
    <property type="term" value="P:fatty acid biosynthetic process"/>
    <property type="evidence" value="ECO:0007669"/>
    <property type="project" value="InterPro"/>
</dbReference>
<feature type="domain" description="PKS/mFAS DH" evidence="11">
    <location>
        <begin position="1276"/>
        <end position="1584"/>
    </location>
</feature>
<dbReference type="PANTHER" id="PTHR43775:SF21">
    <property type="entry name" value="NON-REDUCING POLYKETIDE SYNTHASE AUSA-RELATED"/>
    <property type="match status" value="1"/>
</dbReference>
<dbReference type="InterPro" id="IPR014030">
    <property type="entry name" value="Ketoacyl_synth_N"/>
</dbReference>
<dbReference type="PROSITE" id="PS52004">
    <property type="entry name" value="KS3_2"/>
    <property type="match status" value="1"/>
</dbReference>
<dbReference type="CDD" id="cd00833">
    <property type="entry name" value="PKS"/>
    <property type="match status" value="1"/>
</dbReference>
<dbReference type="Pfam" id="PF16073">
    <property type="entry name" value="SAT"/>
    <property type="match status" value="1"/>
</dbReference>
<evidence type="ECO:0000256" key="2">
    <source>
        <dbReference type="ARBA" id="ARBA00022450"/>
    </source>
</evidence>
<keyword evidence="4" id="KW-0489">Methyltransferase</keyword>
<dbReference type="InterPro" id="IPR042104">
    <property type="entry name" value="PKS_dehydratase_sf"/>
</dbReference>
<evidence type="ECO:0000256" key="6">
    <source>
        <dbReference type="ARBA" id="ARBA00023268"/>
    </source>
</evidence>
<dbReference type="Proteomes" id="UP000593566">
    <property type="component" value="Unassembled WGS sequence"/>
</dbReference>
<dbReference type="InterPro" id="IPR009081">
    <property type="entry name" value="PP-bd_ACP"/>
</dbReference>
<feature type="compositionally biased region" description="Polar residues" evidence="8">
    <location>
        <begin position="2136"/>
        <end position="2152"/>
    </location>
</feature>
<evidence type="ECO:0000313" key="13">
    <source>
        <dbReference type="Proteomes" id="UP000593566"/>
    </source>
</evidence>
<dbReference type="InterPro" id="IPR020841">
    <property type="entry name" value="PKS_Beta-ketoAc_synthase_dom"/>
</dbReference>
<feature type="region of interest" description="Disordered" evidence="8">
    <location>
        <begin position="1608"/>
        <end position="1628"/>
    </location>
</feature>
<dbReference type="PROSITE" id="PS00012">
    <property type="entry name" value="PHOSPHOPANTETHEINE"/>
    <property type="match status" value="1"/>
</dbReference>
<dbReference type="SUPFAM" id="SSF53335">
    <property type="entry name" value="S-adenosyl-L-methionine-dependent methyltransferases"/>
    <property type="match status" value="1"/>
</dbReference>
<keyword evidence="2" id="KW-0596">Phosphopantetheine</keyword>
<dbReference type="InterPro" id="IPR016035">
    <property type="entry name" value="Acyl_Trfase/lysoPLipase"/>
</dbReference>
<dbReference type="InterPro" id="IPR049900">
    <property type="entry name" value="PKS_mFAS_DH"/>
</dbReference>
<feature type="active site" description="Proton donor; for dehydratase activity" evidence="7">
    <location>
        <position position="1495"/>
    </location>
</feature>
<dbReference type="Pfam" id="PF08242">
    <property type="entry name" value="Methyltransf_12"/>
    <property type="match status" value="1"/>
</dbReference>
<dbReference type="Pfam" id="PF00109">
    <property type="entry name" value="ketoacyl-synt"/>
    <property type="match status" value="1"/>
</dbReference>
<dbReference type="Pfam" id="PF00698">
    <property type="entry name" value="Acyl_transf_1"/>
    <property type="match status" value="1"/>
</dbReference>
<dbReference type="InterPro" id="IPR013217">
    <property type="entry name" value="Methyltransf_12"/>
</dbReference>
<comment type="caution">
    <text evidence="12">The sequence shown here is derived from an EMBL/GenBank/DDBJ whole genome shotgun (WGS) entry which is preliminary data.</text>
</comment>
<dbReference type="InterPro" id="IPR029063">
    <property type="entry name" value="SAM-dependent_MTases_sf"/>
</dbReference>
<keyword evidence="3" id="KW-0597">Phosphoprotein</keyword>
<feature type="region of interest" description="Disordered" evidence="8">
    <location>
        <begin position="2125"/>
        <end position="2158"/>
    </location>
</feature>
<feature type="compositionally biased region" description="Polar residues" evidence="8">
    <location>
        <begin position="1731"/>
        <end position="1744"/>
    </location>
</feature>
<evidence type="ECO:0000256" key="3">
    <source>
        <dbReference type="ARBA" id="ARBA00022553"/>
    </source>
</evidence>
<dbReference type="InterPro" id="IPR016039">
    <property type="entry name" value="Thiolase-like"/>
</dbReference>
<dbReference type="Pfam" id="PF00550">
    <property type="entry name" value="PP-binding"/>
    <property type="match status" value="1"/>
</dbReference>
<dbReference type="InterPro" id="IPR050091">
    <property type="entry name" value="PKS_NRPS_Biosynth_Enz"/>
</dbReference>
<dbReference type="InterPro" id="IPR001227">
    <property type="entry name" value="Ac_transferase_dom_sf"/>
</dbReference>
<dbReference type="Gene3D" id="3.40.366.10">
    <property type="entry name" value="Malonyl-Coenzyme A Acyl Carrier Protein, domain 2"/>
    <property type="match status" value="2"/>
</dbReference>
<dbReference type="PROSITE" id="PS00606">
    <property type="entry name" value="KS3_1"/>
    <property type="match status" value="1"/>
</dbReference>
<feature type="compositionally biased region" description="Polar residues" evidence="8">
    <location>
        <begin position="1707"/>
        <end position="1717"/>
    </location>
</feature>
<protein>
    <submittedName>
        <fullName evidence="12">Uncharacterized protein</fullName>
    </submittedName>
</protein>
<dbReference type="InterPro" id="IPR032088">
    <property type="entry name" value="SAT"/>
</dbReference>
<dbReference type="Gene3D" id="3.40.50.150">
    <property type="entry name" value="Vaccinia Virus protein VP39"/>
    <property type="match status" value="1"/>
</dbReference>
<evidence type="ECO:0000256" key="1">
    <source>
        <dbReference type="ARBA" id="ARBA00005179"/>
    </source>
</evidence>
<feature type="compositionally biased region" description="Polar residues" evidence="8">
    <location>
        <begin position="1608"/>
        <end position="1624"/>
    </location>
</feature>
<name>A0A8H6CPK4_9LECA</name>
<evidence type="ECO:0000259" key="9">
    <source>
        <dbReference type="PROSITE" id="PS50075"/>
    </source>
</evidence>
<evidence type="ECO:0000313" key="12">
    <source>
        <dbReference type="EMBL" id="KAF6226991.1"/>
    </source>
</evidence>
<dbReference type="SUPFAM" id="SSF47336">
    <property type="entry name" value="ACP-like"/>
    <property type="match status" value="1"/>
</dbReference>
<dbReference type="GO" id="GO:0032259">
    <property type="term" value="P:methylation"/>
    <property type="evidence" value="ECO:0007669"/>
    <property type="project" value="UniProtKB-KW"/>
</dbReference>
<keyword evidence="13" id="KW-1185">Reference proteome</keyword>
<dbReference type="Pfam" id="PF02801">
    <property type="entry name" value="Ketoacyl-synt_C"/>
    <property type="match status" value="1"/>
</dbReference>
<dbReference type="GO" id="GO:0008168">
    <property type="term" value="F:methyltransferase activity"/>
    <property type="evidence" value="ECO:0007669"/>
    <property type="project" value="UniProtKB-KW"/>
</dbReference>
<keyword evidence="5" id="KW-0808">Transferase</keyword>
<dbReference type="InterPro" id="IPR036736">
    <property type="entry name" value="ACP-like_sf"/>
</dbReference>
<dbReference type="GeneID" id="59336828"/>
<evidence type="ECO:0000256" key="5">
    <source>
        <dbReference type="ARBA" id="ARBA00022679"/>
    </source>
</evidence>
<feature type="region of interest" description="N-terminal hotdog fold" evidence="7">
    <location>
        <begin position="1276"/>
        <end position="1407"/>
    </location>
</feature>
<feature type="active site" description="Proton acceptor; for dehydratase activity" evidence="7">
    <location>
        <position position="1311"/>
    </location>
</feature>
<dbReference type="Gene3D" id="3.40.47.10">
    <property type="match status" value="1"/>
</dbReference>
<dbReference type="InterPro" id="IPR041068">
    <property type="entry name" value="HTH_51"/>
</dbReference>
<dbReference type="SMART" id="SM00827">
    <property type="entry name" value="PKS_AT"/>
    <property type="match status" value="1"/>
</dbReference>
<dbReference type="InterPro" id="IPR016036">
    <property type="entry name" value="Malonyl_transacylase_ACP-bd"/>
</dbReference>
<dbReference type="GO" id="GO:0004315">
    <property type="term" value="F:3-oxoacyl-[acyl-carrier-protein] synthase activity"/>
    <property type="evidence" value="ECO:0007669"/>
    <property type="project" value="InterPro"/>
</dbReference>
<dbReference type="InterPro" id="IPR014031">
    <property type="entry name" value="Ketoacyl_synth_C"/>
</dbReference>
<organism evidence="12 13">
    <name type="scientific">Letharia lupina</name>
    <dbReference type="NCBI Taxonomy" id="560253"/>
    <lineage>
        <taxon>Eukaryota</taxon>
        <taxon>Fungi</taxon>
        <taxon>Dikarya</taxon>
        <taxon>Ascomycota</taxon>
        <taxon>Pezizomycotina</taxon>
        <taxon>Lecanoromycetes</taxon>
        <taxon>OSLEUM clade</taxon>
        <taxon>Lecanoromycetidae</taxon>
        <taxon>Lecanorales</taxon>
        <taxon>Lecanorineae</taxon>
        <taxon>Parmeliaceae</taxon>
        <taxon>Letharia</taxon>
    </lineage>
</organism>